<evidence type="ECO:0008006" key="7">
    <source>
        <dbReference type="Google" id="ProtNLM"/>
    </source>
</evidence>
<dbReference type="RefSeq" id="XP_003064935.1">
    <property type="nucleotide sequence ID" value="XM_003064889.1"/>
</dbReference>
<dbReference type="Gene3D" id="3.40.50.2000">
    <property type="entry name" value="Glycogen Phosphorylase B"/>
    <property type="match status" value="1"/>
</dbReference>
<evidence type="ECO:0000256" key="1">
    <source>
        <dbReference type="ARBA" id="ARBA00022676"/>
    </source>
</evidence>
<proteinExistence type="predicted"/>
<dbReference type="OrthoDB" id="510126at2759"/>
<dbReference type="InterPro" id="IPR001296">
    <property type="entry name" value="Glyco_trans_1"/>
</dbReference>
<dbReference type="Proteomes" id="UP000001876">
    <property type="component" value="Unassembled WGS sequence"/>
</dbReference>
<evidence type="ECO:0000313" key="6">
    <source>
        <dbReference type="Proteomes" id="UP000001876"/>
    </source>
</evidence>
<keyword evidence="1" id="KW-0808">Transferase</keyword>
<dbReference type="CDD" id="cd01635">
    <property type="entry name" value="Glycosyltransferase_GTB-type"/>
    <property type="match status" value="1"/>
</dbReference>
<sequence>MRFKTCRRSRRARLQPAFRISIVVLACCYACYLYVSRYGTIVEESGSSHRYSAIYTPINLTPGGGEKVILSFVSKFQQLTNERVDLLVKPKNVCVKVQCVKVLAKKLQVNGIDWRKFSVKAVNRARPKYNVWFSIANILLPQVESRGRLNIYHCQFPMSEINKNKVITVNKLVPGIRRLTGYDIVYVNSHYTKSWYERILVSAKAAALPTRKFTTKLKDSYAPELFEQIHLPRIVHFSPPFQLQAMEKVNSFVLHGKGRNVRILLIGRFFKGSQGKGHPFVIKAFSMLKKSLPGVRLKLELLGHVVKGHEMYLRYVRLQALWTGGVYINANADENAVRSAIRAADIVWSTTGIHEEGLDPGNAEHFGLALLECMSAGLVPVVVNRGGPREILEGFPDYLKVVSYVELATSTKQLILATHEEFKDLSMLARSRAEHFSTQFDSGVASLFTLFGQKLTPQNRDVWFAIRARIARYERGFPLEPALDINACPSIHEDMKAILYFDDRYEYALRATATQLVQKLGEEWRFHVWHTDSNVVFVRDSLQGFDCVVYHSISSLIDTKHGFDPRYKSNYNRVWKSEEFWLSLGKNVKHVLTFQSDAWFPPLGKFRTDWLQLDYIGAPWCHEGNWGYLDIDARPEEAVRMLHDTRKIPHDVRVGNGGVSLRNSQTMRVIAREYAENTTSQENEDVYFVFYLNQDKYTIADITEATAFSLEVMCKDIVQHQSYLSGHFKDAPVPFLLHKPFDIFKQVHQKGEVDYDSFLNFFF</sequence>
<feature type="domain" description="DUF5672" evidence="4">
    <location>
        <begin position="568"/>
        <end position="720"/>
    </location>
</feature>
<evidence type="ECO:0000256" key="2">
    <source>
        <dbReference type="SAM" id="Phobius"/>
    </source>
</evidence>
<protein>
    <recommendedName>
        <fullName evidence="7">Glycosyltransferase family 4 protein</fullName>
    </recommendedName>
</protein>
<reference evidence="5 6" key="1">
    <citation type="journal article" date="2009" name="Science">
        <title>Green evolution and dynamic adaptations revealed by genomes of the marine picoeukaryotes Micromonas.</title>
        <authorList>
            <person name="Worden A.Z."/>
            <person name="Lee J.H."/>
            <person name="Mock T."/>
            <person name="Rouze P."/>
            <person name="Simmons M.P."/>
            <person name="Aerts A.L."/>
            <person name="Allen A.E."/>
            <person name="Cuvelier M.L."/>
            <person name="Derelle E."/>
            <person name="Everett M.V."/>
            <person name="Foulon E."/>
            <person name="Grimwood J."/>
            <person name="Gundlach H."/>
            <person name="Henrissat B."/>
            <person name="Napoli C."/>
            <person name="McDonald S.M."/>
            <person name="Parker M.S."/>
            <person name="Rombauts S."/>
            <person name="Salamov A."/>
            <person name="Von Dassow P."/>
            <person name="Badger J.H."/>
            <person name="Coutinho P.M."/>
            <person name="Demir E."/>
            <person name="Dubchak I."/>
            <person name="Gentemann C."/>
            <person name="Eikrem W."/>
            <person name="Gready J.E."/>
            <person name="John U."/>
            <person name="Lanier W."/>
            <person name="Lindquist E.A."/>
            <person name="Lucas S."/>
            <person name="Mayer K.F."/>
            <person name="Moreau H."/>
            <person name="Not F."/>
            <person name="Otillar R."/>
            <person name="Panaud O."/>
            <person name="Pangilinan J."/>
            <person name="Paulsen I."/>
            <person name="Piegu B."/>
            <person name="Poliakov A."/>
            <person name="Robbens S."/>
            <person name="Schmutz J."/>
            <person name="Toulza E."/>
            <person name="Wyss T."/>
            <person name="Zelensky A."/>
            <person name="Zhou K."/>
            <person name="Armbrust E.V."/>
            <person name="Bhattacharya D."/>
            <person name="Goodenough U.W."/>
            <person name="Van de Peer Y."/>
            <person name="Grigoriev I.V."/>
        </authorList>
    </citation>
    <scope>NUCLEOTIDE SEQUENCE [LARGE SCALE GENOMIC DNA]</scope>
    <source>
        <strain evidence="5 6">CCMP1545</strain>
    </source>
</reference>
<dbReference type="GO" id="GO:0005789">
    <property type="term" value="C:endoplasmic reticulum membrane"/>
    <property type="evidence" value="ECO:0007669"/>
    <property type="project" value="TreeGrafter"/>
</dbReference>
<name>C1NAB4_MICPC</name>
<dbReference type="GeneID" id="9690376"/>
<evidence type="ECO:0000313" key="5">
    <source>
        <dbReference type="EMBL" id="EEH50915.1"/>
    </source>
</evidence>
<dbReference type="PANTHER" id="PTHR45919:SF1">
    <property type="entry name" value="GDP-MAN:MAN(3)GLCNAC(2)-PP-DOL ALPHA-1,2-MANNOSYLTRANSFERASE"/>
    <property type="match status" value="1"/>
</dbReference>
<accession>C1NAB4</accession>
<dbReference type="SUPFAM" id="SSF53756">
    <property type="entry name" value="UDP-Glycosyltransferase/glycogen phosphorylase"/>
    <property type="match status" value="1"/>
</dbReference>
<dbReference type="PANTHER" id="PTHR45919">
    <property type="entry name" value="GDP-MAN:MAN(3)GLCNAC(2)-PP-DOL ALPHA-1,2-MANNOSYLTRANSFERASE"/>
    <property type="match status" value="1"/>
</dbReference>
<dbReference type="STRING" id="564608.C1NAB4"/>
<organism evidence="6">
    <name type="scientific">Micromonas pusilla (strain CCMP1545)</name>
    <name type="common">Picoplanktonic green alga</name>
    <dbReference type="NCBI Taxonomy" id="564608"/>
    <lineage>
        <taxon>Eukaryota</taxon>
        <taxon>Viridiplantae</taxon>
        <taxon>Chlorophyta</taxon>
        <taxon>Mamiellophyceae</taxon>
        <taxon>Mamiellales</taxon>
        <taxon>Mamiellaceae</taxon>
        <taxon>Micromonas</taxon>
    </lineage>
</organism>
<keyword evidence="2" id="KW-1133">Transmembrane helix</keyword>
<evidence type="ECO:0000259" key="4">
    <source>
        <dbReference type="Pfam" id="PF18922"/>
    </source>
</evidence>
<dbReference type="GO" id="GO:0006487">
    <property type="term" value="P:protein N-linked glycosylation"/>
    <property type="evidence" value="ECO:0007669"/>
    <property type="project" value="TreeGrafter"/>
</dbReference>
<dbReference type="InterPro" id="IPR038013">
    <property type="entry name" value="ALG11"/>
</dbReference>
<dbReference type="OMA" id="DINACPS"/>
<dbReference type="Pfam" id="PF00534">
    <property type="entry name" value="Glycos_transf_1"/>
    <property type="match status" value="1"/>
</dbReference>
<keyword evidence="2" id="KW-0472">Membrane</keyword>
<evidence type="ECO:0000259" key="3">
    <source>
        <dbReference type="Pfam" id="PF00534"/>
    </source>
</evidence>
<dbReference type="Pfam" id="PF18922">
    <property type="entry name" value="DUF5672"/>
    <property type="match status" value="1"/>
</dbReference>
<dbReference type="InterPro" id="IPR043729">
    <property type="entry name" value="DUF5672"/>
</dbReference>
<dbReference type="KEGG" id="mpp:MICPUCDRAFT_54830"/>
<feature type="transmembrane region" description="Helical" evidence="2">
    <location>
        <begin position="16"/>
        <end position="35"/>
    </location>
</feature>
<feature type="domain" description="Glycosyl transferase family 1" evidence="3">
    <location>
        <begin position="262"/>
        <end position="393"/>
    </location>
</feature>
<keyword evidence="1" id="KW-0328">Glycosyltransferase</keyword>
<keyword evidence="6" id="KW-1185">Reference proteome</keyword>
<gene>
    <name evidence="5" type="ORF">MICPUCDRAFT_54830</name>
</gene>
<dbReference type="GO" id="GO:0004377">
    <property type="term" value="F:GDP-Man:Man(3)GlcNAc(2)-PP-Dol alpha-1,2-mannosyltransferase activity"/>
    <property type="evidence" value="ECO:0007669"/>
    <property type="project" value="InterPro"/>
</dbReference>
<dbReference type="AlphaFoldDB" id="C1NAB4"/>
<keyword evidence="2" id="KW-0812">Transmembrane</keyword>
<dbReference type="EMBL" id="GG663753">
    <property type="protein sequence ID" value="EEH50915.1"/>
    <property type="molecule type" value="Genomic_DNA"/>
</dbReference>
<dbReference type="eggNOG" id="ENOG502S38T">
    <property type="taxonomic scope" value="Eukaryota"/>
</dbReference>